<evidence type="ECO:0000256" key="5">
    <source>
        <dbReference type="ARBA" id="ARBA00049117"/>
    </source>
</evidence>
<comment type="caution">
    <text evidence="8">The sequence shown here is derived from an EMBL/GenBank/DDBJ whole genome shotgun (WGS) entry which is preliminary data.</text>
</comment>
<dbReference type="Proteomes" id="UP001597075">
    <property type="component" value="Unassembled WGS sequence"/>
</dbReference>
<dbReference type="GO" id="GO:0000166">
    <property type="term" value="F:nucleotide binding"/>
    <property type="evidence" value="ECO:0007669"/>
    <property type="project" value="UniProtKB-KW"/>
</dbReference>
<evidence type="ECO:0000259" key="7">
    <source>
        <dbReference type="SMART" id="SM00833"/>
    </source>
</evidence>
<dbReference type="AlphaFoldDB" id="A0ABD6CUC0"/>
<organism evidence="8 9">
    <name type="scientific">Haloplanus ruber</name>
    <dbReference type="NCBI Taxonomy" id="869892"/>
    <lineage>
        <taxon>Archaea</taxon>
        <taxon>Methanobacteriati</taxon>
        <taxon>Methanobacteriota</taxon>
        <taxon>Stenosarchaea group</taxon>
        <taxon>Halobacteria</taxon>
        <taxon>Halobacteriales</taxon>
        <taxon>Haloferacaceae</taxon>
        <taxon>Haloplanus</taxon>
    </lineage>
</organism>
<feature type="region of interest" description="Disordered" evidence="6">
    <location>
        <begin position="395"/>
        <end position="423"/>
    </location>
</feature>
<dbReference type="InterPro" id="IPR051927">
    <property type="entry name" value="Zn_Chap_cDPG_Synth"/>
</dbReference>
<dbReference type="RefSeq" id="WP_256406680.1">
    <property type="nucleotide sequence ID" value="NZ_CP187152.1"/>
</dbReference>
<dbReference type="InterPro" id="IPR036627">
    <property type="entry name" value="CobW-likC_sf"/>
</dbReference>
<gene>
    <name evidence="8" type="ORF">ACFSBJ_03645</name>
</gene>
<comment type="similarity">
    <text evidence="4">Belongs to the SIMIBI class G3E GTPase family. ZNG1 subfamily.</text>
</comment>
<evidence type="ECO:0000256" key="3">
    <source>
        <dbReference type="ARBA" id="ARBA00023186"/>
    </source>
</evidence>
<dbReference type="InterPro" id="IPR027417">
    <property type="entry name" value="P-loop_NTPase"/>
</dbReference>
<dbReference type="EMBL" id="JBHUDL010000005">
    <property type="protein sequence ID" value="MFD1632833.1"/>
    <property type="molecule type" value="Genomic_DNA"/>
</dbReference>
<feature type="domain" description="CobW C-terminal" evidence="7">
    <location>
        <begin position="263"/>
        <end position="378"/>
    </location>
</feature>
<sequence length="423" mass="46966">MSRETIPVTVLSGNLGAGKTTVLNNLLNTRMDLDVAVLVNDMGEVNVDAERVAEHSDISEDDEDLIELSNGCICCELRGDLLDALAKLAQAREFDYLIIESRGVAEPLPVAQTLTMGFDQGDLDPTEFYEETGIEVMDYYELDTTVTVVDAHQFWTTFDSKESLMDGDTEKDLGSLLIEQIEFCDVLLLNKCDLVDKETLDEIEEMVEVLQPRAEIIRTEHGTVDPEELLDTSRFDFKAASQSAGWMQELQEPHQSAEEEHGVTSFVFEARRPFHPERFAELLDEFPSNVVRSKGHFWLAGGKEVALGIDAAGQSIRIAPAGGWIATLSAEEREAYFEANPELEEVWAEEWGDRGPRLVLIGTDMDHDALRSDLDAATLTDEEMAADWSAFEDRFPTFEPAEAAERDGAEASEDSAEEVGLAD</sequence>
<dbReference type="GO" id="GO:0016787">
    <property type="term" value="F:hydrolase activity"/>
    <property type="evidence" value="ECO:0007669"/>
    <property type="project" value="UniProtKB-KW"/>
</dbReference>
<keyword evidence="1" id="KW-0547">Nucleotide-binding</keyword>
<evidence type="ECO:0000256" key="4">
    <source>
        <dbReference type="ARBA" id="ARBA00034320"/>
    </source>
</evidence>
<dbReference type="PANTHER" id="PTHR43603">
    <property type="entry name" value="COBW DOMAIN-CONTAINING PROTEIN DDB_G0274527"/>
    <property type="match status" value="1"/>
</dbReference>
<comment type="catalytic activity">
    <reaction evidence="5">
        <text>GTP + H2O = GDP + phosphate + H(+)</text>
        <dbReference type="Rhea" id="RHEA:19669"/>
        <dbReference type="ChEBI" id="CHEBI:15377"/>
        <dbReference type="ChEBI" id="CHEBI:15378"/>
        <dbReference type="ChEBI" id="CHEBI:37565"/>
        <dbReference type="ChEBI" id="CHEBI:43474"/>
        <dbReference type="ChEBI" id="CHEBI:58189"/>
    </reaction>
    <physiologicalReaction direction="left-to-right" evidence="5">
        <dbReference type="Rhea" id="RHEA:19670"/>
    </physiologicalReaction>
</comment>
<keyword evidence="9" id="KW-1185">Reference proteome</keyword>
<accession>A0ABD6CUC0</accession>
<dbReference type="Pfam" id="PF07683">
    <property type="entry name" value="CobW_C"/>
    <property type="match status" value="1"/>
</dbReference>
<dbReference type="InterPro" id="IPR011629">
    <property type="entry name" value="CobW-like_C"/>
</dbReference>
<dbReference type="CDD" id="cd03112">
    <property type="entry name" value="CobW-like"/>
    <property type="match status" value="1"/>
</dbReference>
<dbReference type="Gene3D" id="3.30.1220.10">
    <property type="entry name" value="CobW-like, C-terminal domain"/>
    <property type="match status" value="1"/>
</dbReference>
<dbReference type="PANTHER" id="PTHR43603:SF1">
    <property type="entry name" value="ZINC-REGULATED GTPASE METALLOPROTEIN ACTIVATOR 1"/>
    <property type="match status" value="1"/>
</dbReference>
<protein>
    <submittedName>
        <fullName evidence="8">GTP-binding protein</fullName>
    </submittedName>
</protein>
<name>A0ABD6CUC0_9EURY</name>
<reference evidence="8 9" key="1">
    <citation type="journal article" date="2019" name="Int. J. Syst. Evol. Microbiol.">
        <title>The Global Catalogue of Microorganisms (GCM) 10K type strain sequencing project: providing services to taxonomists for standard genome sequencing and annotation.</title>
        <authorList>
            <consortium name="The Broad Institute Genomics Platform"/>
            <consortium name="The Broad Institute Genome Sequencing Center for Infectious Disease"/>
            <person name="Wu L."/>
            <person name="Ma J."/>
        </authorList>
    </citation>
    <scope>NUCLEOTIDE SEQUENCE [LARGE SCALE GENOMIC DNA]</scope>
    <source>
        <strain evidence="8 9">CGMCC 1.10594</strain>
    </source>
</reference>
<dbReference type="Pfam" id="PF02492">
    <property type="entry name" value="cobW"/>
    <property type="match status" value="1"/>
</dbReference>
<proteinExistence type="inferred from homology"/>
<keyword evidence="3" id="KW-0143">Chaperone</keyword>
<dbReference type="SUPFAM" id="SSF52540">
    <property type="entry name" value="P-loop containing nucleoside triphosphate hydrolases"/>
    <property type="match status" value="1"/>
</dbReference>
<dbReference type="Gene3D" id="3.40.50.300">
    <property type="entry name" value="P-loop containing nucleotide triphosphate hydrolases"/>
    <property type="match status" value="1"/>
</dbReference>
<dbReference type="InterPro" id="IPR003495">
    <property type="entry name" value="CobW/HypB/UreG_nucleotide-bd"/>
</dbReference>
<evidence type="ECO:0000256" key="2">
    <source>
        <dbReference type="ARBA" id="ARBA00022801"/>
    </source>
</evidence>
<evidence type="ECO:0000313" key="8">
    <source>
        <dbReference type="EMBL" id="MFD1632833.1"/>
    </source>
</evidence>
<evidence type="ECO:0000256" key="1">
    <source>
        <dbReference type="ARBA" id="ARBA00022741"/>
    </source>
</evidence>
<dbReference type="SMART" id="SM00833">
    <property type="entry name" value="CobW_C"/>
    <property type="match status" value="1"/>
</dbReference>
<evidence type="ECO:0000313" key="9">
    <source>
        <dbReference type="Proteomes" id="UP001597075"/>
    </source>
</evidence>
<keyword evidence="2" id="KW-0378">Hydrolase</keyword>
<evidence type="ECO:0000256" key="6">
    <source>
        <dbReference type="SAM" id="MobiDB-lite"/>
    </source>
</evidence>